<evidence type="ECO:0000313" key="2">
    <source>
        <dbReference type="EMBL" id="KAF4446709.1"/>
    </source>
</evidence>
<dbReference type="Proteomes" id="UP000605986">
    <property type="component" value="Unassembled WGS sequence"/>
</dbReference>
<dbReference type="NCBIfam" id="NF006108">
    <property type="entry name" value="PRK08259.1"/>
    <property type="match status" value="1"/>
</dbReference>
<evidence type="ECO:0008006" key="4">
    <source>
        <dbReference type="Google" id="ProtNLM"/>
    </source>
</evidence>
<sequence length="281" mass="30172">MADTEPQAVQVTQTPDGITTITISRPHRKNAIDGPTAKKLTEAVLAFENDASQKVCILYGAHGSFCSGFDLHEVAKWNPTQGTDNYLGPIIDPNHKVQDRNIGPIGPSRMQVKKPIISAVSGYAVAGGLELSLIGDMRIAEEDAVFGVLCRRFGVPLIDGGTVRLQAIIGLGRAMDMILTGRAVSAQEALQFGLANRVVPKGQALAEATKIAKQLSTFPQECMNVDRANCYYSVYNATSFEDALRNEFENGVKVITTESVKGAGDFSRGAGRHGVFETAKF</sequence>
<dbReference type="Gene3D" id="1.10.287.2460">
    <property type="match status" value="1"/>
</dbReference>
<dbReference type="OrthoDB" id="2018133at2759"/>
<dbReference type="Gene3D" id="3.90.226.10">
    <property type="entry name" value="2-enoyl-CoA Hydratase, Chain A, domain 1"/>
    <property type="match status" value="1"/>
</dbReference>
<keyword evidence="3" id="KW-1185">Reference proteome</keyword>
<accession>A0A8H4KCZ7</accession>
<comment type="similarity">
    <text evidence="1">Belongs to the enoyl-CoA hydratase/isomerase family.</text>
</comment>
<proteinExistence type="inferred from homology"/>
<evidence type="ECO:0000313" key="3">
    <source>
        <dbReference type="Proteomes" id="UP000605986"/>
    </source>
</evidence>
<dbReference type="EMBL" id="JAADJG010000445">
    <property type="protein sequence ID" value="KAF4446709.1"/>
    <property type="molecule type" value="Genomic_DNA"/>
</dbReference>
<dbReference type="InterPro" id="IPR001753">
    <property type="entry name" value="Enoyl-CoA_hydra/iso"/>
</dbReference>
<dbReference type="SUPFAM" id="SSF52096">
    <property type="entry name" value="ClpP/crotonase"/>
    <property type="match status" value="1"/>
</dbReference>
<dbReference type="PANTHER" id="PTHR43802">
    <property type="entry name" value="ENOYL-COA HYDRATASE"/>
    <property type="match status" value="1"/>
</dbReference>
<dbReference type="InterPro" id="IPR029045">
    <property type="entry name" value="ClpP/crotonase-like_dom_sf"/>
</dbReference>
<protein>
    <recommendedName>
        <fullName evidence="4">Enoyl-CoA hydratase</fullName>
    </recommendedName>
</protein>
<dbReference type="AlphaFoldDB" id="A0A8H4KCZ7"/>
<organism evidence="2 3">
    <name type="scientific">Fusarium austroafricanum</name>
    <dbReference type="NCBI Taxonomy" id="2364996"/>
    <lineage>
        <taxon>Eukaryota</taxon>
        <taxon>Fungi</taxon>
        <taxon>Dikarya</taxon>
        <taxon>Ascomycota</taxon>
        <taxon>Pezizomycotina</taxon>
        <taxon>Sordariomycetes</taxon>
        <taxon>Hypocreomycetidae</taxon>
        <taxon>Hypocreales</taxon>
        <taxon>Nectriaceae</taxon>
        <taxon>Fusarium</taxon>
        <taxon>Fusarium concolor species complex</taxon>
    </lineage>
</organism>
<dbReference type="Pfam" id="PF00378">
    <property type="entry name" value="ECH_1"/>
    <property type="match status" value="1"/>
</dbReference>
<evidence type="ECO:0000256" key="1">
    <source>
        <dbReference type="ARBA" id="ARBA00005254"/>
    </source>
</evidence>
<dbReference type="CDD" id="cd06558">
    <property type="entry name" value="crotonase-like"/>
    <property type="match status" value="1"/>
</dbReference>
<gene>
    <name evidence="2" type="ORF">F53441_9642</name>
</gene>
<name>A0A8H4KCZ7_9HYPO</name>
<dbReference type="PANTHER" id="PTHR43802:SF1">
    <property type="entry name" value="IP11341P-RELATED"/>
    <property type="match status" value="1"/>
</dbReference>
<comment type="caution">
    <text evidence="2">The sequence shown here is derived from an EMBL/GenBank/DDBJ whole genome shotgun (WGS) entry which is preliminary data.</text>
</comment>
<reference evidence="2" key="1">
    <citation type="submission" date="2020-01" db="EMBL/GenBank/DDBJ databases">
        <title>Identification and distribution of gene clusters putatively required for synthesis of sphingolipid metabolism inhibitors in phylogenetically diverse species of the filamentous fungus Fusarium.</title>
        <authorList>
            <person name="Kim H.-S."/>
            <person name="Busman M."/>
            <person name="Brown D.W."/>
            <person name="Divon H."/>
            <person name="Uhlig S."/>
            <person name="Proctor R.H."/>
        </authorList>
    </citation>
    <scope>NUCLEOTIDE SEQUENCE</scope>
    <source>
        <strain evidence="2">NRRL 53441</strain>
    </source>
</reference>